<dbReference type="EMBL" id="PSQE01000007">
    <property type="protein sequence ID" value="RHN46220.1"/>
    <property type="molecule type" value="Genomic_DNA"/>
</dbReference>
<dbReference type="AlphaFoldDB" id="A0A396GYY7"/>
<sequence length="436" mass="49141">MASTTETNEYVKLKLLVNEESNKVVFAEAGKEFVDILCSFLTMPLGTVARLMQKDSSMGPVSVGCLNSLYQTVKDLNKECLWKDSDKEMLLQPKNSSEDYCSTLKFNIDDSQPTKYFIRCLNSYCDYSSTLYLSTSMDDERCKCRSAKRSVVLKHFHEGFVNSDASFVITDDLKIMPNTMVYTSFSLLKNSGIVTSSTKEMTVIVTKEKVLDLLKCALVSKSPLTDMFLGNKPSIERSSFFSCEVENDLNADIQITVELVIRKSDGKILFAHGEQDFTDLLLSFLTFPLGGVVCKLGGCSSIGSIDGLYKSIVELDENQCLKSKEAKNRLVDPHLAKEYISSKQILPINQSRVNYYCYYQGQDSKQSIVDCKFFITNEYRRDEGKYVEMHLVKDNENTRNEGYLKGPRTYLATDDLVIGPSSPISVLLLINLCKFL</sequence>
<reference evidence="1" key="1">
    <citation type="journal article" date="2018" name="Nat. Plants">
        <title>Whole-genome landscape of Medicago truncatula symbiotic genes.</title>
        <authorList>
            <person name="Pecrix Y."/>
            <person name="Gamas P."/>
            <person name="Carrere S."/>
        </authorList>
    </citation>
    <scope>NUCLEOTIDE SEQUENCE</scope>
    <source>
        <tissue evidence="1">Leaves</tissue>
    </source>
</reference>
<name>A0A396GYY7_MEDTR</name>
<gene>
    <name evidence="1" type="ORF">MtrunA17_Chr7g0239841</name>
</gene>
<comment type="caution">
    <text evidence="1">The sequence shown here is derived from an EMBL/GenBank/DDBJ whole genome shotgun (WGS) entry which is preliminary data.</text>
</comment>
<evidence type="ECO:0000313" key="1">
    <source>
        <dbReference type="EMBL" id="RHN46220.1"/>
    </source>
</evidence>
<proteinExistence type="predicted"/>
<accession>A0A396GYY7</accession>
<dbReference type="PANTHER" id="PTHR33103">
    <property type="entry name" value="OS01G0153900 PROTEIN"/>
    <property type="match status" value="1"/>
</dbReference>
<dbReference type="Proteomes" id="UP000265566">
    <property type="component" value="Chromosome 7"/>
</dbReference>
<dbReference type="PANTHER" id="PTHR33103:SF43">
    <property type="entry name" value="DUF674 FAMILY PROTEIN"/>
    <property type="match status" value="1"/>
</dbReference>
<dbReference type="InterPro" id="IPR007750">
    <property type="entry name" value="DUF674"/>
</dbReference>
<evidence type="ECO:0008006" key="2">
    <source>
        <dbReference type="Google" id="ProtNLM"/>
    </source>
</evidence>
<organism evidence="1">
    <name type="scientific">Medicago truncatula</name>
    <name type="common">Barrel medic</name>
    <name type="synonym">Medicago tribuloides</name>
    <dbReference type="NCBI Taxonomy" id="3880"/>
    <lineage>
        <taxon>Eukaryota</taxon>
        <taxon>Viridiplantae</taxon>
        <taxon>Streptophyta</taxon>
        <taxon>Embryophyta</taxon>
        <taxon>Tracheophyta</taxon>
        <taxon>Spermatophyta</taxon>
        <taxon>Magnoliopsida</taxon>
        <taxon>eudicotyledons</taxon>
        <taxon>Gunneridae</taxon>
        <taxon>Pentapetalae</taxon>
        <taxon>rosids</taxon>
        <taxon>fabids</taxon>
        <taxon>Fabales</taxon>
        <taxon>Fabaceae</taxon>
        <taxon>Papilionoideae</taxon>
        <taxon>50 kb inversion clade</taxon>
        <taxon>NPAAA clade</taxon>
        <taxon>Hologalegina</taxon>
        <taxon>IRL clade</taxon>
        <taxon>Trifolieae</taxon>
        <taxon>Medicago</taxon>
    </lineage>
</organism>
<dbReference type="Pfam" id="PF05056">
    <property type="entry name" value="DUF674"/>
    <property type="match status" value="1"/>
</dbReference>
<protein>
    <recommendedName>
        <fullName evidence="2">DUF674 family protein</fullName>
    </recommendedName>
</protein>
<dbReference type="Gramene" id="rna40674">
    <property type="protein sequence ID" value="RHN46220.1"/>
    <property type="gene ID" value="gene40674"/>
</dbReference>